<feature type="region of interest" description="Disordered" evidence="1">
    <location>
        <begin position="237"/>
        <end position="256"/>
    </location>
</feature>
<dbReference type="InterPro" id="IPR006477">
    <property type="entry name" value="Yir_bir_cir"/>
</dbReference>
<dbReference type="EMBL" id="FMIO01000093">
    <property type="protein sequence ID" value="SCL85168.1"/>
    <property type="molecule type" value="Genomic_DNA"/>
</dbReference>
<protein>
    <submittedName>
        <fullName evidence="3">Plasmodium variant antigen protein Cir/Yir/Bir, putative</fullName>
    </submittedName>
</protein>
<dbReference type="Pfam" id="PF06022">
    <property type="entry name" value="Cir_Bir_Yir"/>
    <property type="match status" value="1"/>
</dbReference>
<evidence type="ECO:0000256" key="1">
    <source>
        <dbReference type="SAM" id="MobiDB-lite"/>
    </source>
</evidence>
<sequence>MENSSYDIEYVYEEIKKVDDSLQIDITSGGGGYSNNELYVDYCPKKNGKIQCETICEKISAGFIWLLITFENICEDQCSDNEKYAEYAILWLNSKLNQISNEGITTLKAFYTKYIKDNKGHVNYKDRLDDKINSMDITIKDISNIYEAFEILCKIYGAYNENDKECTNCSQNAEEFVQKVEKLNKDPSIARNDSYSKILSTLLNDYNYLKDYYANNCNECSNIPNFPEIKTPQFSVEASTPTHAQDNPHSFSQGSEVTSSSSSVASKLIPVLSIFAIPLFLGIAYKYSLFGFDKQIHRKYLREKVKKIKKKMNLNI</sequence>
<reference evidence="3 4" key="1">
    <citation type="submission" date="2016-08" db="EMBL/GenBank/DDBJ databases">
        <authorList>
            <consortium name="Pathogen Informatics"/>
        </authorList>
    </citation>
    <scope>NUCLEOTIDE SEQUENCE [LARGE SCALE GENOMIC DNA]</scope>
    <source>
        <strain evidence="3 4">DK</strain>
    </source>
</reference>
<keyword evidence="2" id="KW-0812">Transmembrane</keyword>
<accession>A0A1D3L7Y9</accession>
<dbReference type="NCBIfam" id="TIGR01590">
    <property type="entry name" value="yir-bir-cir_Pla"/>
    <property type="match status" value="1"/>
</dbReference>
<dbReference type="Proteomes" id="UP000195879">
    <property type="component" value="Unassembled WGS sequence"/>
</dbReference>
<dbReference type="AlphaFoldDB" id="A0A1D3L7Y9"/>
<keyword evidence="2" id="KW-0472">Membrane</keyword>
<name>A0A1D3L7Y9_PLACE</name>
<keyword evidence="2" id="KW-1133">Transmembrane helix</keyword>
<evidence type="ECO:0000256" key="2">
    <source>
        <dbReference type="SAM" id="Phobius"/>
    </source>
</evidence>
<feature type="transmembrane region" description="Helical" evidence="2">
    <location>
        <begin position="268"/>
        <end position="289"/>
    </location>
</feature>
<feature type="compositionally biased region" description="Polar residues" evidence="1">
    <location>
        <begin position="237"/>
        <end position="249"/>
    </location>
</feature>
<gene>
    <name evidence="3" type="ORF">PCHDK_000500900</name>
</gene>
<proteinExistence type="predicted"/>
<organism evidence="3 4">
    <name type="scientific">Plasmodium chabaudi adami</name>
    <dbReference type="NCBI Taxonomy" id="5826"/>
    <lineage>
        <taxon>Eukaryota</taxon>
        <taxon>Sar</taxon>
        <taxon>Alveolata</taxon>
        <taxon>Apicomplexa</taxon>
        <taxon>Aconoidasida</taxon>
        <taxon>Haemosporida</taxon>
        <taxon>Plasmodiidae</taxon>
        <taxon>Plasmodium</taxon>
        <taxon>Plasmodium (Vinckeia)</taxon>
    </lineage>
</organism>
<evidence type="ECO:0000313" key="4">
    <source>
        <dbReference type="Proteomes" id="UP000195879"/>
    </source>
</evidence>
<evidence type="ECO:0000313" key="3">
    <source>
        <dbReference type="EMBL" id="SCL85168.1"/>
    </source>
</evidence>